<dbReference type="EMBL" id="UINC01215656">
    <property type="protein sequence ID" value="SVE41445.1"/>
    <property type="molecule type" value="Genomic_DNA"/>
</dbReference>
<dbReference type="Gene3D" id="3.40.50.150">
    <property type="entry name" value="Vaccinia Virus protein VP39"/>
    <property type="match status" value="1"/>
</dbReference>
<protein>
    <recommendedName>
        <fullName evidence="7">Ribosomal RNA adenine methylase transferase N-terminal domain-containing protein</fullName>
    </recommendedName>
</protein>
<feature type="domain" description="Ribosomal RNA adenine methylase transferase N-terminal" evidence="7">
    <location>
        <begin position="1"/>
        <end position="149"/>
    </location>
</feature>
<dbReference type="AlphaFoldDB" id="A0A383DB07"/>
<sequence length="225" mass="25477">PGKGVLTQVLIQQADSLTAIELDPQLSQGLQNRFSNTPSFKLVEGDAAKFDYGSLGVGLNVVSNLPYYAATHIMKKLIHYRKHIRSMTLMLQKEVVDRLTAKPGLRAYGSLSVYVHYHCEVQRLLEIPNYAFSPKPKIDSSLISLTPLPQPRVQVEDPKLFFKMVNSAFFHKRKMLKNNLKDWKHLFNEKNGQARLAGIDLNRRGETLSLDEFADLANYLHAQNG</sequence>
<dbReference type="SUPFAM" id="SSF53335">
    <property type="entry name" value="S-adenosyl-L-methionine-dependent methyltransferases"/>
    <property type="match status" value="1"/>
</dbReference>
<evidence type="ECO:0000256" key="4">
    <source>
        <dbReference type="ARBA" id="ARBA00022679"/>
    </source>
</evidence>
<dbReference type="Gene3D" id="1.10.8.100">
    <property type="entry name" value="Ribosomal RNA adenine dimethylase-like, domain 2"/>
    <property type="match status" value="1"/>
</dbReference>
<dbReference type="GO" id="GO:0005829">
    <property type="term" value="C:cytosol"/>
    <property type="evidence" value="ECO:0007669"/>
    <property type="project" value="TreeGrafter"/>
</dbReference>
<name>A0A383DB07_9ZZZZ</name>
<gene>
    <name evidence="8" type="ORF">METZ01_LOCUS494299</name>
</gene>
<reference evidence="8" key="1">
    <citation type="submission" date="2018-05" db="EMBL/GenBank/DDBJ databases">
        <authorList>
            <person name="Lanie J.A."/>
            <person name="Ng W.-L."/>
            <person name="Kazmierczak K.M."/>
            <person name="Andrzejewski T.M."/>
            <person name="Davidsen T.M."/>
            <person name="Wayne K.J."/>
            <person name="Tettelin H."/>
            <person name="Glass J.I."/>
            <person name="Rusch D."/>
            <person name="Podicherti R."/>
            <person name="Tsui H.-C.T."/>
            <person name="Winkler M.E."/>
        </authorList>
    </citation>
    <scope>NUCLEOTIDE SEQUENCE</scope>
</reference>
<evidence type="ECO:0000256" key="6">
    <source>
        <dbReference type="ARBA" id="ARBA00022884"/>
    </source>
</evidence>
<evidence type="ECO:0000256" key="1">
    <source>
        <dbReference type="ARBA" id="ARBA00022490"/>
    </source>
</evidence>
<accession>A0A383DB07</accession>
<keyword evidence="5" id="KW-0949">S-adenosyl-L-methionine</keyword>
<keyword evidence="6" id="KW-0694">RNA-binding</keyword>
<dbReference type="PANTHER" id="PTHR11727">
    <property type="entry name" value="DIMETHYLADENOSINE TRANSFERASE"/>
    <property type="match status" value="1"/>
</dbReference>
<evidence type="ECO:0000313" key="8">
    <source>
        <dbReference type="EMBL" id="SVE41445.1"/>
    </source>
</evidence>
<dbReference type="PROSITE" id="PS51689">
    <property type="entry name" value="SAM_RNA_A_N6_MT"/>
    <property type="match status" value="1"/>
</dbReference>
<keyword evidence="1" id="KW-0963">Cytoplasm</keyword>
<dbReference type="PANTHER" id="PTHR11727:SF7">
    <property type="entry name" value="DIMETHYLADENOSINE TRANSFERASE-RELATED"/>
    <property type="match status" value="1"/>
</dbReference>
<evidence type="ECO:0000256" key="2">
    <source>
        <dbReference type="ARBA" id="ARBA00022552"/>
    </source>
</evidence>
<dbReference type="NCBIfam" id="TIGR00755">
    <property type="entry name" value="ksgA"/>
    <property type="match status" value="1"/>
</dbReference>
<keyword evidence="4" id="KW-0808">Transferase</keyword>
<evidence type="ECO:0000256" key="5">
    <source>
        <dbReference type="ARBA" id="ARBA00022691"/>
    </source>
</evidence>
<dbReference type="InterPro" id="IPR020598">
    <property type="entry name" value="rRNA_Ade_methylase_Trfase_N"/>
</dbReference>
<dbReference type="InterPro" id="IPR011530">
    <property type="entry name" value="rRNA_adenine_dimethylase"/>
</dbReference>
<dbReference type="SMART" id="SM00650">
    <property type="entry name" value="rADc"/>
    <property type="match status" value="1"/>
</dbReference>
<dbReference type="GO" id="GO:0000179">
    <property type="term" value="F:rRNA (adenine-N6,N6-)-dimethyltransferase activity"/>
    <property type="evidence" value="ECO:0007669"/>
    <property type="project" value="InterPro"/>
</dbReference>
<feature type="non-terminal residue" evidence="8">
    <location>
        <position position="1"/>
    </location>
</feature>
<dbReference type="InterPro" id="IPR001737">
    <property type="entry name" value="KsgA/Erm"/>
</dbReference>
<dbReference type="FunFam" id="1.10.8.100:FF:000001">
    <property type="entry name" value="Ribosomal RNA small subunit methyltransferase A"/>
    <property type="match status" value="1"/>
</dbReference>
<keyword evidence="3" id="KW-0489">Methyltransferase</keyword>
<organism evidence="8">
    <name type="scientific">marine metagenome</name>
    <dbReference type="NCBI Taxonomy" id="408172"/>
    <lineage>
        <taxon>unclassified sequences</taxon>
        <taxon>metagenomes</taxon>
        <taxon>ecological metagenomes</taxon>
    </lineage>
</organism>
<evidence type="ECO:0000256" key="3">
    <source>
        <dbReference type="ARBA" id="ARBA00022603"/>
    </source>
</evidence>
<evidence type="ECO:0000259" key="7">
    <source>
        <dbReference type="SMART" id="SM00650"/>
    </source>
</evidence>
<dbReference type="InterPro" id="IPR023165">
    <property type="entry name" value="rRNA_Ade_diMease-like_C"/>
</dbReference>
<proteinExistence type="predicted"/>
<dbReference type="GO" id="GO:0003723">
    <property type="term" value="F:RNA binding"/>
    <property type="evidence" value="ECO:0007669"/>
    <property type="project" value="UniProtKB-KW"/>
</dbReference>
<keyword evidence="2" id="KW-0698">rRNA processing</keyword>
<dbReference type="InterPro" id="IPR029063">
    <property type="entry name" value="SAM-dependent_MTases_sf"/>
</dbReference>
<dbReference type="Pfam" id="PF00398">
    <property type="entry name" value="RrnaAD"/>
    <property type="match status" value="1"/>
</dbReference>